<name>A0AAD5WYA2_9FUNG</name>
<dbReference type="PANTHER" id="PTHR31184:SF2">
    <property type="entry name" value="HUNTINGTIN-INTERACTING PROTEIN K"/>
    <property type="match status" value="1"/>
</dbReference>
<sequence>MPKKKSSFAKPVVPQPTTTTTAVAPSPSHTPAPKTTPPTASDTTPSSTTAIPPPTPAPETTTPTTAEQDDAEPETGLKGQANKDMQAVTGYFEEKNSVDENKIGKAMTFLTDVNKKAKPQKSARDTELAKVVISKEDVELVMTQLEITKIQAERALRENKGDAVETLRQLIAV</sequence>
<accession>A0AAD5WYA2</accession>
<gene>
    <name evidence="3" type="ORF">HK097_001551</name>
</gene>
<dbReference type="GO" id="GO:0043066">
    <property type="term" value="P:negative regulation of apoptotic process"/>
    <property type="evidence" value="ECO:0007669"/>
    <property type="project" value="TreeGrafter"/>
</dbReference>
<reference evidence="3" key="1">
    <citation type="submission" date="2020-05" db="EMBL/GenBank/DDBJ databases">
        <title>Phylogenomic resolution of chytrid fungi.</title>
        <authorList>
            <person name="Stajich J.E."/>
            <person name="Amses K."/>
            <person name="Simmons R."/>
            <person name="Seto K."/>
            <person name="Myers J."/>
            <person name="Bonds A."/>
            <person name="Quandt C.A."/>
            <person name="Barry K."/>
            <person name="Liu P."/>
            <person name="Grigoriev I."/>
            <person name="Longcore J.E."/>
            <person name="James T.Y."/>
        </authorList>
    </citation>
    <scope>NUCLEOTIDE SEQUENCE</scope>
    <source>
        <strain evidence="3">JEL0318</strain>
    </source>
</reference>
<dbReference type="CDD" id="cd14361">
    <property type="entry name" value="UBA_HYPK"/>
    <property type="match status" value="1"/>
</dbReference>
<comment type="caution">
    <text evidence="3">The sequence shown here is derived from an EMBL/GenBank/DDBJ whole genome shotgun (WGS) entry which is preliminary data.</text>
</comment>
<dbReference type="Proteomes" id="UP001212841">
    <property type="component" value="Unassembled WGS sequence"/>
</dbReference>
<feature type="domain" description="Nascent polypeptide-associated complex subunit alpha-like UBA" evidence="2">
    <location>
        <begin position="131"/>
        <end position="171"/>
    </location>
</feature>
<dbReference type="Gene3D" id="1.10.8.10">
    <property type="entry name" value="DNA helicase RuvA subunit, C-terminal domain"/>
    <property type="match status" value="1"/>
</dbReference>
<protein>
    <recommendedName>
        <fullName evidence="2">Nascent polypeptide-associated complex subunit alpha-like UBA domain-containing protein</fullName>
    </recommendedName>
</protein>
<dbReference type="InterPro" id="IPR044034">
    <property type="entry name" value="NAC-like_UBA"/>
</dbReference>
<feature type="compositionally biased region" description="Low complexity" evidence="1">
    <location>
        <begin position="11"/>
        <end position="27"/>
    </location>
</feature>
<dbReference type="PANTHER" id="PTHR31184">
    <property type="entry name" value="HUNTINGTIN-INTERACTING PROTEIN K FAMILY MEMBER"/>
    <property type="match status" value="1"/>
</dbReference>
<dbReference type="InterPro" id="IPR038922">
    <property type="entry name" value="HYPK_UBA"/>
</dbReference>
<proteinExistence type="predicted"/>
<evidence type="ECO:0000313" key="4">
    <source>
        <dbReference type="Proteomes" id="UP001212841"/>
    </source>
</evidence>
<evidence type="ECO:0000259" key="2">
    <source>
        <dbReference type="Pfam" id="PF19026"/>
    </source>
</evidence>
<keyword evidence="4" id="KW-1185">Reference proteome</keyword>
<dbReference type="AlphaFoldDB" id="A0AAD5WYA2"/>
<feature type="region of interest" description="Disordered" evidence="1">
    <location>
        <begin position="1"/>
        <end position="83"/>
    </location>
</feature>
<evidence type="ECO:0000313" key="3">
    <source>
        <dbReference type="EMBL" id="KAJ3044244.1"/>
    </source>
</evidence>
<evidence type="ECO:0000256" key="1">
    <source>
        <dbReference type="SAM" id="MobiDB-lite"/>
    </source>
</evidence>
<feature type="compositionally biased region" description="Low complexity" evidence="1">
    <location>
        <begin position="37"/>
        <end position="50"/>
    </location>
</feature>
<organism evidence="3 4">
    <name type="scientific">Rhizophlyctis rosea</name>
    <dbReference type="NCBI Taxonomy" id="64517"/>
    <lineage>
        <taxon>Eukaryota</taxon>
        <taxon>Fungi</taxon>
        <taxon>Fungi incertae sedis</taxon>
        <taxon>Chytridiomycota</taxon>
        <taxon>Chytridiomycota incertae sedis</taxon>
        <taxon>Chytridiomycetes</taxon>
        <taxon>Rhizophlyctidales</taxon>
        <taxon>Rhizophlyctidaceae</taxon>
        <taxon>Rhizophlyctis</taxon>
    </lineage>
</organism>
<dbReference type="EMBL" id="JADGJD010001306">
    <property type="protein sequence ID" value="KAJ3044244.1"/>
    <property type="molecule type" value="Genomic_DNA"/>
</dbReference>
<dbReference type="GO" id="GO:0050821">
    <property type="term" value="P:protein stabilization"/>
    <property type="evidence" value="ECO:0007669"/>
    <property type="project" value="TreeGrafter"/>
</dbReference>
<dbReference type="InterPro" id="IPR052617">
    <property type="entry name" value="Huntingtin-int_K"/>
</dbReference>
<dbReference type="Pfam" id="PF19026">
    <property type="entry name" value="UBA_HYPK"/>
    <property type="match status" value="1"/>
</dbReference>